<dbReference type="EMBL" id="KL142412">
    <property type="protein sequence ID" value="KDR67859.1"/>
    <property type="molecule type" value="Genomic_DNA"/>
</dbReference>
<protein>
    <recommendedName>
        <fullName evidence="2">Clathrin/coatomer adaptor adaptin-like N-terminal domain-containing protein</fullName>
    </recommendedName>
</protein>
<dbReference type="AlphaFoldDB" id="A0A067SJF6"/>
<dbReference type="PANTHER" id="PTHR23314:SF0">
    <property type="entry name" value="SPERM-ASSOCIATED ANTIGEN 6"/>
    <property type="match status" value="1"/>
</dbReference>
<dbReference type="InterPro" id="IPR011989">
    <property type="entry name" value="ARM-like"/>
</dbReference>
<dbReference type="Gene3D" id="1.25.10.10">
    <property type="entry name" value="Leucine-rich Repeat Variant"/>
    <property type="match status" value="2"/>
</dbReference>
<dbReference type="InterPro" id="IPR002553">
    <property type="entry name" value="Clathrin/coatomer_adapt-like_N"/>
</dbReference>
<feature type="region of interest" description="Disordered" evidence="1">
    <location>
        <begin position="1"/>
        <end position="36"/>
    </location>
</feature>
<accession>A0A067SJF6</accession>
<dbReference type="GO" id="GO:0008017">
    <property type="term" value="F:microtubule binding"/>
    <property type="evidence" value="ECO:0007669"/>
    <property type="project" value="TreeGrafter"/>
</dbReference>
<dbReference type="Proteomes" id="UP000027222">
    <property type="component" value="Unassembled WGS sequence"/>
</dbReference>
<keyword evidence="4" id="KW-1185">Reference proteome</keyword>
<sequence length="664" mass="73925">MHQSDDEDIDSPTPSSLHLREDKSEDSEESEADVNYSIFSIQPSIPPVVHQSQNFSQEQQRDVPEAQKDISSVLETLSMQPELVKKMGLIVARAVEMLEVIDSCEGVNAGVYRVALVSLLSLSNQDNARMVKAIENIVPSIHKCLGNRRDSKKAILIISEISKKQEFAKTIEGLVPNVLALLKNKNSDVSDAVLCALPEFVKHPELVQAIGKAIPDVQKCLGDRNRHIRMYGITAIAEISKQHELAKTIESILPEILPLLKDDNQSVRGAVLRSFTEFLKQPELVHMVGKAIPYIHPCLNSPDYDTRKEAASVICEISKHQELVKMVENIIPEVLMLLKDDTWLVHGAVLQAIPEFLKQAELAQAAVKAIPDIHKCLRFGYREAITTTARISQQEKYAKMVESLVPDVLALLTNSNMRDAASHALQEFLKQPDLAKAVESKISYTPDDGQSLDEEFYVAILRCFAELSAQTELVEPIAEMMPCIFAYLKSDNLYVRRAAVDAIVEFRKQERLIPAIEVAMPSLLAALDSSGWKARVAVLDALAQFPVSSETAKILESAVPYSLDNVKNPNPASGAALLFNLIHFPNRLETKNVKFIGSIVLAWLDSHDPGIRITALNTLRILSHYEDFVEIVENTVPRILDWLNESNVRPALLLALLELSKQRT</sequence>
<dbReference type="GO" id="GO:0016192">
    <property type="term" value="P:vesicle-mediated transport"/>
    <property type="evidence" value="ECO:0007669"/>
    <property type="project" value="InterPro"/>
</dbReference>
<evidence type="ECO:0000256" key="1">
    <source>
        <dbReference type="SAM" id="MobiDB-lite"/>
    </source>
</evidence>
<organism evidence="3 4">
    <name type="scientific">Galerina marginata (strain CBS 339.88)</name>
    <dbReference type="NCBI Taxonomy" id="685588"/>
    <lineage>
        <taxon>Eukaryota</taxon>
        <taxon>Fungi</taxon>
        <taxon>Dikarya</taxon>
        <taxon>Basidiomycota</taxon>
        <taxon>Agaricomycotina</taxon>
        <taxon>Agaricomycetes</taxon>
        <taxon>Agaricomycetidae</taxon>
        <taxon>Agaricales</taxon>
        <taxon>Agaricineae</taxon>
        <taxon>Strophariaceae</taxon>
        <taxon>Galerina</taxon>
    </lineage>
</organism>
<dbReference type="STRING" id="685588.A0A067SJF6"/>
<dbReference type="HOGENOM" id="CLU_413341_0_0_1"/>
<dbReference type="OrthoDB" id="3136213at2759"/>
<dbReference type="GO" id="GO:0003341">
    <property type="term" value="P:cilium movement"/>
    <property type="evidence" value="ECO:0007669"/>
    <property type="project" value="TreeGrafter"/>
</dbReference>
<dbReference type="SUPFAM" id="SSF48371">
    <property type="entry name" value="ARM repeat"/>
    <property type="match status" value="1"/>
</dbReference>
<gene>
    <name evidence="3" type="ORF">GALMADRAFT_231750</name>
</gene>
<dbReference type="GO" id="GO:0006886">
    <property type="term" value="P:intracellular protein transport"/>
    <property type="evidence" value="ECO:0007669"/>
    <property type="project" value="InterPro"/>
</dbReference>
<feature type="compositionally biased region" description="Acidic residues" evidence="1">
    <location>
        <begin position="1"/>
        <end position="10"/>
    </location>
</feature>
<evidence type="ECO:0000313" key="4">
    <source>
        <dbReference type="Proteomes" id="UP000027222"/>
    </source>
</evidence>
<evidence type="ECO:0000259" key="2">
    <source>
        <dbReference type="Pfam" id="PF01602"/>
    </source>
</evidence>
<evidence type="ECO:0000313" key="3">
    <source>
        <dbReference type="EMBL" id="KDR67859.1"/>
    </source>
</evidence>
<dbReference type="PANTHER" id="PTHR23314">
    <property type="entry name" value="SPERM-ASSOCIATED ANTIGEN 6 ARMADILLO REPEAT-CONTAINING"/>
    <property type="match status" value="1"/>
</dbReference>
<name>A0A067SJF6_GALM3</name>
<dbReference type="Pfam" id="PF01602">
    <property type="entry name" value="Adaptin_N"/>
    <property type="match status" value="1"/>
</dbReference>
<dbReference type="InterPro" id="IPR016024">
    <property type="entry name" value="ARM-type_fold"/>
</dbReference>
<proteinExistence type="predicted"/>
<feature type="domain" description="Clathrin/coatomer adaptor adaptin-like N-terminal" evidence="2">
    <location>
        <begin position="260"/>
        <end position="544"/>
    </location>
</feature>
<dbReference type="GO" id="GO:0015630">
    <property type="term" value="C:microtubule cytoskeleton"/>
    <property type="evidence" value="ECO:0007669"/>
    <property type="project" value="TreeGrafter"/>
</dbReference>
<dbReference type="GO" id="GO:0030117">
    <property type="term" value="C:membrane coat"/>
    <property type="evidence" value="ECO:0007669"/>
    <property type="project" value="InterPro"/>
</dbReference>
<reference evidence="4" key="1">
    <citation type="journal article" date="2014" name="Proc. Natl. Acad. Sci. U.S.A.">
        <title>Extensive sampling of basidiomycete genomes demonstrates inadequacy of the white-rot/brown-rot paradigm for wood decay fungi.</title>
        <authorList>
            <person name="Riley R."/>
            <person name="Salamov A.A."/>
            <person name="Brown D.W."/>
            <person name="Nagy L.G."/>
            <person name="Floudas D."/>
            <person name="Held B.W."/>
            <person name="Levasseur A."/>
            <person name="Lombard V."/>
            <person name="Morin E."/>
            <person name="Otillar R."/>
            <person name="Lindquist E.A."/>
            <person name="Sun H."/>
            <person name="LaButti K.M."/>
            <person name="Schmutz J."/>
            <person name="Jabbour D."/>
            <person name="Luo H."/>
            <person name="Baker S.E."/>
            <person name="Pisabarro A.G."/>
            <person name="Walton J.D."/>
            <person name="Blanchette R.A."/>
            <person name="Henrissat B."/>
            <person name="Martin F."/>
            <person name="Cullen D."/>
            <person name="Hibbett D.S."/>
            <person name="Grigoriev I.V."/>
        </authorList>
    </citation>
    <scope>NUCLEOTIDE SEQUENCE [LARGE SCALE GENOMIC DNA]</scope>
    <source>
        <strain evidence="4">CBS 339.88</strain>
    </source>
</reference>